<dbReference type="Proteomes" id="UP001281761">
    <property type="component" value="Unassembled WGS sequence"/>
</dbReference>
<evidence type="ECO:0000259" key="1">
    <source>
        <dbReference type="Pfam" id="PF00085"/>
    </source>
</evidence>
<dbReference type="CDD" id="cd02961">
    <property type="entry name" value="PDI_a_family"/>
    <property type="match status" value="1"/>
</dbReference>
<proteinExistence type="predicted"/>
<dbReference type="PANTHER" id="PTHR45815:SF3">
    <property type="entry name" value="PROTEIN DISULFIDE-ISOMERASE A6"/>
    <property type="match status" value="1"/>
</dbReference>
<dbReference type="PROSITE" id="PS00194">
    <property type="entry name" value="THIOREDOXIN_1"/>
    <property type="match status" value="1"/>
</dbReference>
<dbReference type="InterPro" id="IPR017937">
    <property type="entry name" value="Thioredoxin_CS"/>
</dbReference>
<evidence type="ECO:0000313" key="3">
    <source>
        <dbReference type="Proteomes" id="UP001281761"/>
    </source>
</evidence>
<name>A0ABQ9XRJ9_9EUKA</name>
<dbReference type="InterPro" id="IPR036249">
    <property type="entry name" value="Thioredoxin-like_sf"/>
</dbReference>
<dbReference type="Gene3D" id="3.40.30.10">
    <property type="entry name" value="Glutaredoxin"/>
    <property type="match status" value="2"/>
</dbReference>
<evidence type="ECO:0000313" key="2">
    <source>
        <dbReference type="EMBL" id="KAK2954182.1"/>
    </source>
</evidence>
<dbReference type="Pfam" id="PF00085">
    <property type="entry name" value="Thioredoxin"/>
    <property type="match status" value="1"/>
</dbReference>
<accession>A0ABQ9XRJ9</accession>
<protein>
    <recommendedName>
        <fullName evidence="1">Thioredoxin domain-containing protein</fullName>
    </recommendedName>
</protein>
<dbReference type="SUPFAM" id="SSF52833">
    <property type="entry name" value="Thioredoxin-like"/>
    <property type="match status" value="1"/>
</dbReference>
<sequence>MIGTFFCVFVPLFADGSDDLVHLTTNSFKKKVLKSDDTWFVMFHTKTCPACHEMLPDFEQLATRLKPIGINVGDILIDKYPEFGRVYQCYSVPKLLLFRPNREPKEYASYRTAKMMAEFVLENQVGRKQIKYIEEESELEPYLANITTKPKMLLVSKKKTIPPMFKQICFKHRKDVTCGFITENDGFSNKVMERLAAIDSEVVEGVGSPSLFFIWKNKRSDEEPARIQVKSEGLTYDSIQQDIIELKSSIKKSNQVDKSASEEVKSEENNVTKEL</sequence>
<keyword evidence="3" id="KW-1185">Reference proteome</keyword>
<dbReference type="PANTHER" id="PTHR45815">
    <property type="entry name" value="PROTEIN DISULFIDE-ISOMERASE A6"/>
    <property type="match status" value="1"/>
</dbReference>
<comment type="caution">
    <text evidence="2">The sequence shown here is derived from an EMBL/GenBank/DDBJ whole genome shotgun (WGS) entry which is preliminary data.</text>
</comment>
<reference evidence="2 3" key="1">
    <citation type="journal article" date="2022" name="bioRxiv">
        <title>Genomics of Preaxostyla Flagellates Illuminates Evolutionary Transitions and the Path Towards Mitochondrial Loss.</title>
        <authorList>
            <person name="Novak L.V.F."/>
            <person name="Treitli S.C."/>
            <person name="Pyrih J."/>
            <person name="Halakuc P."/>
            <person name="Pipaliya S.V."/>
            <person name="Vacek V."/>
            <person name="Brzon O."/>
            <person name="Soukal P."/>
            <person name="Eme L."/>
            <person name="Dacks J.B."/>
            <person name="Karnkowska A."/>
            <person name="Elias M."/>
            <person name="Hampl V."/>
        </authorList>
    </citation>
    <scope>NUCLEOTIDE SEQUENCE [LARGE SCALE GENOMIC DNA]</scope>
    <source>
        <strain evidence="2">NAU3</strain>
        <tissue evidence="2">Gut</tissue>
    </source>
</reference>
<dbReference type="InterPro" id="IPR013766">
    <property type="entry name" value="Thioredoxin_domain"/>
</dbReference>
<gene>
    <name evidence="2" type="ORF">BLNAU_10836</name>
</gene>
<organism evidence="2 3">
    <name type="scientific">Blattamonas nauphoetae</name>
    <dbReference type="NCBI Taxonomy" id="2049346"/>
    <lineage>
        <taxon>Eukaryota</taxon>
        <taxon>Metamonada</taxon>
        <taxon>Preaxostyla</taxon>
        <taxon>Oxymonadida</taxon>
        <taxon>Blattamonas</taxon>
    </lineage>
</organism>
<dbReference type="EMBL" id="JARBJD010000081">
    <property type="protein sequence ID" value="KAK2954182.1"/>
    <property type="molecule type" value="Genomic_DNA"/>
</dbReference>
<feature type="domain" description="Thioredoxin" evidence="1">
    <location>
        <begin position="21"/>
        <end position="120"/>
    </location>
</feature>